<dbReference type="InterPro" id="IPR023137">
    <property type="entry name" value="BrxA_sf"/>
</dbReference>
<accession>A0ABQ6PX89</accession>
<proteinExistence type="predicted"/>
<keyword evidence="2" id="KW-1185">Reference proteome</keyword>
<dbReference type="RefSeq" id="WP_338226769.1">
    <property type="nucleotide sequence ID" value="NZ_BTPE01000001.1"/>
</dbReference>
<evidence type="ECO:0000313" key="1">
    <source>
        <dbReference type="EMBL" id="GMQ31920.1"/>
    </source>
</evidence>
<name>A0ABQ6PX89_9BACT</name>
<dbReference type="Gene3D" id="1.10.3540.10">
    <property type="entry name" value="uncharacterized protein from magnetospirillum magneticum domain"/>
    <property type="match status" value="1"/>
</dbReference>
<dbReference type="EMBL" id="BTPE01000001">
    <property type="protein sequence ID" value="GMQ31920.1"/>
    <property type="molecule type" value="Genomic_DNA"/>
</dbReference>
<dbReference type="Pfam" id="PF08849">
    <property type="entry name" value="BrxA"/>
    <property type="match status" value="1"/>
</dbReference>
<protein>
    <recommendedName>
        <fullName evidence="3">DUF1819 family protein</fullName>
    </recommendedName>
</protein>
<evidence type="ECO:0008006" key="3">
    <source>
        <dbReference type="Google" id="ProtNLM"/>
    </source>
</evidence>
<dbReference type="InterPro" id="IPR014948">
    <property type="entry name" value="BrxA"/>
</dbReference>
<comment type="caution">
    <text evidence="1">The sequence shown here is derived from an EMBL/GenBank/DDBJ whole genome shotgun (WGS) entry which is preliminary data.</text>
</comment>
<gene>
    <name evidence="1" type="ORF">Ataiwa_01920</name>
</gene>
<sequence length="203" mass="24074">MKSPKYIAITSGALLINEFEQLLPILSQPGIHEALLLESKENRYMKVKTEAARTRIITEIKRRISHLPNEFWNFYSTCNFDQRRILLFFIVLKNYEVTKDFQFEIVLQKWKRLETSLDTLDLKMRMDELASKNEEIGSWSESTQLKVVTVFLRCLRETGFLKDGKLTKPANQPSWFWGYFHQIDEAWFLEACLLSKNEREQIV</sequence>
<evidence type="ECO:0000313" key="2">
    <source>
        <dbReference type="Proteomes" id="UP001307705"/>
    </source>
</evidence>
<organism evidence="1 2">
    <name type="scientific">Algoriphagus taiwanensis</name>
    <dbReference type="NCBI Taxonomy" id="1445656"/>
    <lineage>
        <taxon>Bacteria</taxon>
        <taxon>Pseudomonadati</taxon>
        <taxon>Bacteroidota</taxon>
        <taxon>Cytophagia</taxon>
        <taxon>Cytophagales</taxon>
        <taxon>Cyclobacteriaceae</taxon>
        <taxon>Algoriphagus</taxon>
    </lineage>
</organism>
<reference evidence="1 2" key="1">
    <citation type="submission" date="2023-08" db="EMBL/GenBank/DDBJ databases">
        <title>Draft genome sequence of Algoriphagus taiwanensis.</title>
        <authorList>
            <person name="Takatani N."/>
            <person name="Hosokawa M."/>
            <person name="Sawabe T."/>
        </authorList>
    </citation>
    <scope>NUCLEOTIDE SEQUENCE [LARGE SCALE GENOMIC DNA]</scope>
    <source>
        <strain evidence="1 2">JCM 19755</strain>
    </source>
</reference>
<dbReference type="Proteomes" id="UP001307705">
    <property type="component" value="Unassembled WGS sequence"/>
</dbReference>